<accession>A0A914P6J2</accession>
<organism evidence="2 3">
    <name type="scientific">Panagrolaimus davidi</name>
    <dbReference type="NCBI Taxonomy" id="227884"/>
    <lineage>
        <taxon>Eukaryota</taxon>
        <taxon>Metazoa</taxon>
        <taxon>Ecdysozoa</taxon>
        <taxon>Nematoda</taxon>
        <taxon>Chromadorea</taxon>
        <taxon>Rhabditida</taxon>
        <taxon>Tylenchina</taxon>
        <taxon>Panagrolaimomorpha</taxon>
        <taxon>Panagrolaimoidea</taxon>
        <taxon>Panagrolaimidae</taxon>
        <taxon>Panagrolaimus</taxon>
    </lineage>
</organism>
<evidence type="ECO:0000313" key="2">
    <source>
        <dbReference type="Proteomes" id="UP000887578"/>
    </source>
</evidence>
<reference evidence="3" key="1">
    <citation type="submission" date="2022-11" db="UniProtKB">
        <authorList>
            <consortium name="WormBaseParasite"/>
        </authorList>
    </citation>
    <scope>IDENTIFICATION</scope>
</reference>
<dbReference type="InterPro" id="IPR023591">
    <property type="entry name" value="Ribosomal_uS2_flav_dom_sf"/>
</dbReference>
<dbReference type="GO" id="GO:0005763">
    <property type="term" value="C:mitochondrial small ribosomal subunit"/>
    <property type="evidence" value="ECO:0007669"/>
    <property type="project" value="TreeGrafter"/>
</dbReference>
<dbReference type="Gene3D" id="3.40.50.10490">
    <property type="entry name" value="Glucose-6-phosphate isomerase like protein, domain 1"/>
    <property type="match status" value="1"/>
</dbReference>
<dbReference type="AlphaFoldDB" id="A0A914P6J2"/>
<dbReference type="InterPro" id="IPR005706">
    <property type="entry name" value="Ribosomal_uS2_bac/mit/plastid"/>
</dbReference>
<dbReference type="PANTHER" id="PTHR12534">
    <property type="entry name" value="30S RIBOSOMAL PROTEIN S2 PROKARYOTIC AND ORGANELLAR"/>
    <property type="match status" value="1"/>
</dbReference>
<evidence type="ECO:0000313" key="3">
    <source>
        <dbReference type="WBParaSite" id="PDA_v2.g10326.t1"/>
    </source>
</evidence>
<dbReference type="GO" id="GO:0003735">
    <property type="term" value="F:structural constituent of ribosome"/>
    <property type="evidence" value="ECO:0007669"/>
    <property type="project" value="InterPro"/>
</dbReference>
<sequence length="136" mass="15738">MIRFLPVKRIFSQRRLFSSSTASTKSTEIQIDVEPTAEALRHPSLLKKYLDPILQDEDYFKMSKAVSITEMFNARVHYGHRIGTLNDNMKWSLYGERLGVCIFDLDVTKKYLIKALNFLAHVSYRGGMVLFISSDR</sequence>
<evidence type="ECO:0000256" key="1">
    <source>
        <dbReference type="ARBA" id="ARBA00006242"/>
    </source>
</evidence>
<name>A0A914P6J2_9BILA</name>
<dbReference type="WBParaSite" id="PDA_v2.g10326.t1">
    <property type="protein sequence ID" value="PDA_v2.g10326.t1"/>
    <property type="gene ID" value="PDA_v2.g10326"/>
</dbReference>
<dbReference type="GO" id="GO:0006412">
    <property type="term" value="P:translation"/>
    <property type="evidence" value="ECO:0007669"/>
    <property type="project" value="InterPro"/>
</dbReference>
<proteinExistence type="inferred from homology"/>
<dbReference type="InterPro" id="IPR001865">
    <property type="entry name" value="Ribosomal_uS2"/>
</dbReference>
<keyword evidence="2" id="KW-1185">Reference proteome</keyword>
<comment type="similarity">
    <text evidence="1">Belongs to the universal ribosomal protein uS2 family.</text>
</comment>
<dbReference type="PANTHER" id="PTHR12534:SF0">
    <property type="entry name" value="SMALL RIBOSOMAL SUBUNIT PROTEIN US2M"/>
    <property type="match status" value="1"/>
</dbReference>
<dbReference type="Proteomes" id="UP000887578">
    <property type="component" value="Unplaced"/>
</dbReference>
<protein>
    <submittedName>
        <fullName evidence="3">Mitochondrial ribosomal protein S2</fullName>
    </submittedName>
</protein>
<dbReference type="Pfam" id="PF00318">
    <property type="entry name" value="Ribosomal_S2"/>
    <property type="match status" value="1"/>
</dbReference>
<dbReference type="SUPFAM" id="SSF52313">
    <property type="entry name" value="Ribosomal protein S2"/>
    <property type="match status" value="1"/>
</dbReference>